<dbReference type="EMBL" id="JAESWC010000024">
    <property type="protein sequence ID" value="MBL4938545.1"/>
    <property type="molecule type" value="Genomic_DNA"/>
</dbReference>
<evidence type="ECO:0000313" key="1">
    <source>
        <dbReference type="EMBL" id="MBL4938545.1"/>
    </source>
</evidence>
<reference evidence="1 2" key="1">
    <citation type="submission" date="2021-01" db="EMBL/GenBank/DDBJ databases">
        <title>Genome public.</title>
        <authorList>
            <person name="Liu C."/>
            <person name="Sun Q."/>
        </authorList>
    </citation>
    <scope>NUCLEOTIDE SEQUENCE [LARGE SCALE GENOMIC DNA]</scope>
    <source>
        <strain evidence="1 2">YIM B02515</strain>
    </source>
</reference>
<proteinExistence type="predicted"/>
<name>A0ABS1TGW9_9CLOT</name>
<comment type="caution">
    <text evidence="1">The sequence shown here is derived from an EMBL/GenBank/DDBJ whole genome shotgun (WGS) entry which is preliminary data.</text>
</comment>
<dbReference type="Proteomes" id="UP000632377">
    <property type="component" value="Unassembled WGS sequence"/>
</dbReference>
<gene>
    <name evidence="1" type="ORF">JK636_22840</name>
</gene>
<keyword evidence="2" id="KW-1185">Reference proteome</keyword>
<sequence>MVNKKDKETLLEYHCEINYECELDFGKQIPYELCRKKWLNTEKQIEEFISILL</sequence>
<protein>
    <submittedName>
        <fullName evidence="1">Uncharacterized protein</fullName>
    </submittedName>
</protein>
<evidence type="ECO:0000313" key="2">
    <source>
        <dbReference type="Proteomes" id="UP000632377"/>
    </source>
</evidence>
<accession>A0ABS1TGW9</accession>
<organism evidence="1 2">
    <name type="scientific">Clostridium rhizosphaerae</name>
    <dbReference type="NCBI Taxonomy" id="2803861"/>
    <lineage>
        <taxon>Bacteria</taxon>
        <taxon>Bacillati</taxon>
        <taxon>Bacillota</taxon>
        <taxon>Clostridia</taxon>
        <taxon>Eubacteriales</taxon>
        <taxon>Clostridiaceae</taxon>
        <taxon>Clostridium</taxon>
    </lineage>
</organism>